<dbReference type="InterPro" id="IPR029063">
    <property type="entry name" value="SAM-dependent_MTases_sf"/>
</dbReference>
<dbReference type="Pfam" id="PF13847">
    <property type="entry name" value="Methyltransf_31"/>
    <property type="match status" value="1"/>
</dbReference>
<protein>
    <submittedName>
        <fullName evidence="3">Predicted methyltransferase regulatory domain-containing protein</fullName>
    </submittedName>
</protein>
<dbReference type="STRING" id="1220495.SAMN05216288_2983"/>
<feature type="domain" description="Methyltransferase regulatory" evidence="1">
    <location>
        <begin position="218"/>
        <end position="298"/>
    </location>
</feature>
<gene>
    <name evidence="3" type="ORF">SAMN05216288_2983</name>
</gene>
<dbReference type="PROSITE" id="PS51257">
    <property type="entry name" value="PROKAR_LIPOPROTEIN"/>
    <property type="match status" value="1"/>
</dbReference>
<evidence type="ECO:0000313" key="3">
    <source>
        <dbReference type="EMBL" id="SHM07685.1"/>
    </source>
</evidence>
<name>A0A1M7FUV1_9GAMM</name>
<dbReference type="CDD" id="cd02440">
    <property type="entry name" value="AdoMet_MTases"/>
    <property type="match status" value="1"/>
</dbReference>
<evidence type="ECO:0000259" key="2">
    <source>
        <dbReference type="Pfam" id="PF13847"/>
    </source>
</evidence>
<evidence type="ECO:0000259" key="1">
    <source>
        <dbReference type="Pfam" id="PF10119"/>
    </source>
</evidence>
<dbReference type="PANTHER" id="PTHR43861">
    <property type="entry name" value="TRANS-ACONITATE 2-METHYLTRANSFERASE-RELATED"/>
    <property type="match status" value="1"/>
</dbReference>
<dbReference type="AlphaFoldDB" id="A0A1M7FUV1"/>
<dbReference type="RefSeq" id="WP_073265640.1">
    <property type="nucleotide sequence ID" value="NZ_FRBQ01000003.1"/>
</dbReference>
<keyword evidence="3" id="KW-0489">Methyltransferase</keyword>
<keyword evidence="4" id="KW-1185">Reference proteome</keyword>
<feature type="domain" description="Methyltransferase" evidence="2">
    <location>
        <begin position="44"/>
        <end position="152"/>
    </location>
</feature>
<dbReference type="SUPFAM" id="SSF53335">
    <property type="entry name" value="S-adenosyl-L-methionine-dependent methyltransferases"/>
    <property type="match status" value="1"/>
</dbReference>
<dbReference type="Gene3D" id="3.40.50.150">
    <property type="entry name" value="Vaccinia Virus protein VP39"/>
    <property type="match status" value="1"/>
</dbReference>
<dbReference type="Pfam" id="PF10119">
    <property type="entry name" value="MethyTransf_Reg"/>
    <property type="match status" value="1"/>
</dbReference>
<proteinExistence type="predicted"/>
<dbReference type="GO" id="GO:0008168">
    <property type="term" value="F:methyltransferase activity"/>
    <property type="evidence" value="ECO:0007669"/>
    <property type="project" value="UniProtKB-KW"/>
</dbReference>
<organism evidence="3 4">
    <name type="scientific">Phytopseudomonas punonensis</name>
    <dbReference type="NCBI Taxonomy" id="1220495"/>
    <lineage>
        <taxon>Bacteria</taxon>
        <taxon>Pseudomonadati</taxon>
        <taxon>Pseudomonadota</taxon>
        <taxon>Gammaproteobacteria</taxon>
        <taxon>Pseudomonadales</taxon>
        <taxon>Pseudomonadaceae</taxon>
        <taxon>Phytopseudomonas</taxon>
    </lineage>
</organism>
<reference evidence="4" key="1">
    <citation type="submission" date="2016-11" db="EMBL/GenBank/DDBJ databases">
        <authorList>
            <person name="Varghese N."/>
            <person name="Submissions S."/>
        </authorList>
    </citation>
    <scope>NUCLEOTIDE SEQUENCE [LARGE SCALE GENOMIC DNA]</scope>
    <source>
        <strain evidence="4">CECT 8089</strain>
    </source>
</reference>
<dbReference type="OrthoDB" id="323463at2"/>
<dbReference type="Proteomes" id="UP000184305">
    <property type="component" value="Unassembled WGS sequence"/>
</dbReference>
<accession>A0A1M7FUV1</accession>
<sequence>MSRREGYVIDVPYPLHFHKEMQPVWMSYIATSLACSAPDITQPYRYCELGCGAGINLLVAAASNPLGEFIGVDFNSGHIALARQAAQRVGLTNVQFVEASFSDFAGQEQQPFDFIACHGTWSWLPPQAQASILKSLYRFLKPGGLFYLHYMCHPGATRLTAIQKVLHEVSLATPGDSTNAVRQGVELLRCLANNGAGAFEDNPGLKDELAALEKEHVTYLAHDFLTDFWRPQHCADVHRVVAQAELTYIGSADCLENMDSLSIPGNIQPVLTGLSSTALRETVKDLARNQHQRLDMFQRQPSALNAEQHLLELDRVCFMALDSMPAAGGLSFATPIGVVPGPEAIFTPLLRQLLAGPTSFSELRCLPAFSNEPGVLLQALQMLMWAGYALPMRAEKTDAQAAGRLDEWLAAKAVALSLVPECGTAVMRK</sequence>
<keyword evidence="3" id="KW-0808">Transferase</keyword>
<dbReference type="InterPro" id="IPR025714">
    <property type="entry name" value="Methyltranfer_dom"/>
</dbReference>
<dbReference type="EMBL" id="FRBQ01000003">
    <property type="protein sequence ID" value="SHM07685.1"/>
    <property type="molecule type" value="Genomic_DNA"/>
</dbReference>
<dbReference type="InterPro" id="IPR018773">
    <property type="entry name" value="MeTrfase_reg_dom_prd"/>
</dbReference>
<dbReference type="GO" id="GO:0032259">
    <property type="term" value="P:methylation"/>
    <property type="evidence" value="ECO:0007669"/>
    <property type="project" value="UniProtKB-KW"/>
</dbReference>
<evidence type="ECO:0000313" key="4">
    <source>
        <dbReference type="Proteomes" id="UP000184305"/>
    </source>
</evidence>
<dbReference type="PANTHER" id="PTHR43861:SF1">
    <property type="entry name" value="TRANS-ACONITATE 2-METHYLTRANSFERASE"/>
    <property type="match status" value="1"/>
</dbReference>